<feature type="domain" description="Alginate lyase" evidence="3">
    <location>
        <begin position="42"/>
        <end position="284"/>
    </location>
</feature>
<dbReference type="SUPFAM" id="SSF48230">
    <property type="entry name" value="Chondroitin AC/alginate lyase"/>
    <property type="match status" value="1"/>
</dbReference>
<gene>
    <name evidence="4" type="ORF">G8E10_18490</name>
</gene>
<evidence type="ECO:0000313" key="4">
    <source>
        <dbReference type="EMBL" id="NHT77697.1"/>
    </source>
</evidence>
<dbReference type="InterPro" id="IPR008397">
    <property type="entry name" value="Alginate_lyase_dom"/>
</dbReference>
<dbReference type="InterPro" id="IPR008929">
    <property type="entry name" value="Chondroitin_lyas"/>
</dbReference>
<dbReference type="Proteomes" id="UP001155840">
    <property type="component" value="Unassembled WGS sequence"/>
</dbReference>
<evidence type="ECO:0000259" key="3">
    <source>
        <dbReference type="Pfam" id="PF05426"/>
    </source>
</evidence>
<proteinExistence type="predicted"/>
<protein>
    <submittedName>
        <fullName evidence="4">Mannuronate-specific alginate lyase</fullName>
    </submittedName>
</protein>
<dbReference type="Pfam" id="PF05426">
    <property type="entry name" value="Alginate_lyase"/>
    <property type="match status" value="1"/>
</dbReference>
<name>A0AA43ZGY2_9HYPH</name>
<dbReference type="RefSeq" id="WP_167130230.1">
    <property type="nucleotide sequence ID" value="NZ_JAANCM010000010.1"/>
</dbReference>
<dbReference type="GO" id="GO:0042597">
    <property type="term" value="C:periplasmic space"/>
    <property type="evidence" value="ECO:0007669"/>
    <property type="project" value="InterPro"/>
</dbReference>
<evidence type="ECO:0000256" key="2">
    <source>
        <dbReference type="ARBA" id="ARBA00023239"/>
    </source>
</evidence>
<sequence>MARPALANDLVPPPGYYGEVRHSSRLVGPCTPSPVPFTEALDFPSKYEGSGKSRNILNEVSSERYKTLTKPIRDMEKGAVKLVDQYIDGGPTQTLQCVVAWYGAWADAKALLGPAVNHTGKSERKWALASLSGAWLRLKFSRSQPLLVYASKAAEIDDWLGTIADHVTREWDKDDAREKINNHYYWAAWSVMATSIVTNRRDQFDWAKDMYAIFAEQVDADGFLPNELKRQTRAADYQVYAVTPAAMMAAFGKANNVDLAGEGHDALHRAVERAVTAYDDPRPFAAKTGTRQVPVDPEEKKSKLAWLEPYCWTVRCTGIAAAKRVQLRPLQDTRLGGNMTATFAGR</sequence>
<keyword evidence="2 4" id="KW-0456">Lyase</keyword>
<dbReference type="AlphaFoldDB" id="A0AA43ZGY2"/>
<dbReference type="Gene3D" id="1.50.10.100">
    <property type="entry name" value="Chondroitin AC/alginate lyase"/>
    <property type="match status" value="1"/>
</dbReference>
<keyword evidence="1" id="KW-0732">Signal</keyword>
<dbReference type="EMBL" id="JAANCM010000010">
    <property type="protein sequence ID" value="NHT77697.1"/>
    <property type="molecule type" value="Genomic_DNA"/>
</dbReference>
<comment type="caution">
    <text evidence="4">The sequence shown here is derived from an EMBL/GenBank/DDBJ whole genome shotgun (WGS) entry which is preliminary data.</text>
</comment>
<dbReference type="GO" id="GO:0016829">
    <property type="term" value="F:lyase activity"/>
    <property type="evidence" value="ECO:0007669"/>
    <property type="project" value="UniProtKB-KW"/>
</dbReference>
<accession>A0AA43ZGY2</accession>
<evidence type="ECO:0000256" key="1">
    <source>
        <dbReference type="ARBA" id="ARBA00022729"/>
    </source>
</evidence>
<reference evidence="4" key="1">
    <citation type="submission" date="2020-03" db="EMBL/GenBank/DDBJ databases">
        <title>Ferranicluibacter endophyticum gen. nov., sp. nov., a new genus isolated from Rubus ulmifolius Schott. stem.</title>
        <authorList>
            <person name="Roca-Couso R."/>
            <person name="Flores-Felix J.D."/>
            <person name="Igual J.M."/>
            <person name="Rivas R."/>
        </authorList>
    </citation>
    <scope>NUCLEOTIDE SEQUENCE</scope>
    <source>
        <strain evidence="4">CRRU44</strain>
    </source>
</reference>
<keyword evidence="5" id="KW-1185">Reference proteome</keyword>
<organism evidence="4 5">
    <name type="scientific">Ferranicluibacter rubi</name>
    <dbReference type="NCBI Taxonomy" id="2715133"/>
    <lineage>
        <taxon>Bacteria</taxon>
        <taxon>Pseudomonadati</taxon>
        <taxon>Pseudomonadota</taxon>
        <taxon>Alphaproteobacteria</taxon>
        <taxon>Hyphomicrobiales</taxon>
        <taxon>Rhizobiaceae</taxon>
        <taxon>Ferranicluibacter</taxon>
    </lineage>
</organism>
<evidence type="ECO:0000313" key="5">
    <source>
        <dbReference type="Proteomes" id="UP001155840"/>
    </source>
</evidence>